<keyword evidence="2" id="KW-0540">Nuclease</keyword>
<dbReference type="GO" id="GO:0004519">
    <property type="term" value="F:endonuclease activity"/>
    <property type="evidence" value="ECO:0007669"/>
    <property type="project" value="UniProtKB-KW"/>
</dbReference>
<evidence type="ECO:0000313" key="2">
    <source>
        <dbReference type="EMBL" id="MCX4232088.1"/>
    </source>
</evidence>
<dbReference type="Gene3D" id="1.10.30.50">
    <property type="match status" value="1"/>
</dbReference>
<evidence type="ECO:0000313" key="3">
    <source>
        <dbReference type="Proteomes" id="UP001165590"/>
    </source>
</evidence>
<dbReference type="InterPro" id="IPR029471">
    <property type="entry name" value="HNH_5"/>
</dbReference>
<dbReference type="SMART" id="SM00507">
    <property type="entry name" value="HNHc"/>
    <property type="match status" value="1"/>
</dbReference>
<dbReference type="Pfam" id="PF14279">
    <property type="entry name" value="HNH_5"/>
    <property type="match status" value="1"/>
</dbReference>
<keyword evidence="2" id="KW-0378">Hydrolase</keyword>
<dbReference type="Proteomes" id="UP001165590">
    <property type="component" value="Unassembled WGS sequence"/>
</dbReference>
<gene>
    <name evidence="2" type="ORF">K3769_04680</name>
</gene>
<name>A0ABT3UX02_9ACTN</name>
<feature type="domain" description="HNH nuclease" evidence="1">
    <location>
        <begin position="6"/>
        <end position="59"/>
    </location>
</feature>
<dbReference type="PANTHER" id="PTHR33877">
    <property type="entry name" value="SLL1193 PROTEIN"/>
    <property type="match status" value="1"/>
</dbReference>
<keyword evidence="3" id="KW-1185">Reference proteome</keyword>
<organism evidence="2 3">
    <name type="scientific">Streptomyces ortus</name>
    <dbReference type="NCBI Taxonomy" id="2867268"/>
    <lineage>
        <taxon>Bacteria</taxon>
        <taxon>Bacillati</taxon>
        <taxon>Actinomycetota</taxon>
        <taxon>Actinomycetes</taxon>
        <taxon>Kitasatosporales</taxon>
        <taxon>Streptomycetaceae</taxon>
        <taxon>Streptomyces</taxon>
    </lineage>
</organism>
<dbReference type="CDD" id="cd00085">
    <property type="entry name" value="HNHc"/>
    <property type="match status" value="1"/>
</dbReference>
<dbReference type="InterPro" id="IPR052892">
    <property type="entry name" value="NA-targeting_endonuclease"/>
</dbReference>
<protein>
    <submittedName>
        <fullName evidence="2">HNH endonuclease</fullName>
    </submittedName>
</protein>
<dbReference type="PANTHER" id="PTHR33877:SF1">
    <property type="entry name" value="TYPE IV METHYL-DIRECTED RESTRICTION ENZYME ECOKMCRA"/>
    <property type="match status" value="1"/>
</dbReference>
<reference evidence="2" key="1">
    <citation type="journal article" date="2022" name="bioRxiv">
        <title>Discovery and biosynthetic assessment of Streptomyces ortus sp nov. isolated from a deep-sea sponge.</title>
        <authorList>
            <person name="Williams S.E."/>
        </authorList>
    </citation>
    <scope>NUCLEOTIDE SEQUENCE</scope>
    <source>
        <strain evidence="2">A15ISP2-DRY2</strain>
    </source>
</reference>
<proteinExistence type="predicted"/>
<accession>A0ABT3UX02</accession>
<sequence>MAVSKRLRYEILRRDRYTCRYCGASAPEAPLRVDHVTPVALGGTDHPSNLVAACEPCNSGKTSAIEGFVEDVQSDTVPPSLETLASEAERLWTEAYASIYASDEITLAQLEEVRSGTRDMYRMGMSADIIRRSATVAGFKGDTFICLTEISDPNWLAVTNEAFRVWRSLWFLSTGRKGWPEMEEVLLFECSVEQAINAGLDRLTILRAVTLTAQARGVYIEDHLDASVRERCGL</sequence>
<dbReference type="RefSeq" id="WP_267025191.1">
    <property type="nucleotide sequence ID" value="NZ_JAIFZO010000002.1"/>
</dbReference>
<dbReference type="EMBL" id="JAIFZO010000002">
    <property type="protein sequence ID" value="MCX4232088.1"/>
    <property type="molecule type" value="Genomic_DNA"/>
</dbReference>
<comment type="caution">
    <text evidence="2">The sequence shown here is derived from an EMBL/GenBank/DDBJ whole genome shotgun (WGS) entry which is preliminary data.</text>
</comment>
<evidence type="ECO:0000259" key="1">
    <source>
        <dbReference type="SMART" id="SM00507"/>
    </source>
</evidence>
<dbReference type="InterPro" id="IPR003615">
    <property type="entry name" value="HNH_nuc"/>
</dbReference>
<keyword evidence="2" id="KW-0255">Endonuclease</keyword>